<dbReference type="InterPro" id="IPR013826">
    <property type="entry name" value="Topo_IA_cen_sub3"/>
</dbReference>
<dbReference type="InterPro" id="IPR013825">
    <property type="entry name" value="Topo_IA_cen_sub2"/>
</dbReference>
<dbReference type="InterPro" id="IPR000380">
    <property type="entry name" value="Topo_IA"/>
</dbReference>
<dbReference type="InterPro" id="IPR003602">
    <property type="entry name" value="Topo_IA_DNA-bd_dom"/>
</dbReference>
<dbReference type="GO" id="GO:0003917">
    <property type="term" value="F:DNA topoisomerase type I (single strand cut, ATP-independent) activity"/>
    <property type="evidence" value="ECO:0007669"/>
    <property type="project" value="UniProtKB-EC"/>
</dbReference>
<evidence type="ECO:0000256" key="9">
    <source>
        <dbReference type="ARBA" id="ARBA00032235"/>
    </source>
</evidence>
<dbReference type="OrthoDB" id="9804262at2"/>
<dbReference type="Gene3D" id="2.70.20.10">
    <property type="entry name" value="Topoisomerase I, domain 3"/>
    <property type="match status" value="1"/>
</dbReference>
<dbReference type="PROSITE" id="PS52039">
    <property type="entry name" value="TOPO_IA_2"/>
    <property type="match status" value="1"/>
</dbReference>
<dbReference type="InterPro" id="IPR013497">
    <property type="entry name" value="Topo_IA_cen"/>
</dbReference>
<dbReference type="EC" id="5.6.2.1" evidence="3"/>
<dbReference type="GO" id="GO:0003677">
    <property type="term" value="F:DNA binding"/>
    <property type="evidence" value="ECO:0007669"/>
    <property type="project" value="UniProtKB-KW"/>
</dbReference>
<feature type="domain" description="Topo IA-type catalytic" evidence="12">
    <location>
        <begin position="151"/>
        <end position="583"/>
    </location>
</feature>
<evidence type="ECO:0000313" key="14">
    <source>
        <dbReference type="EMBL" id="VDR42312.1"/>
    </source>
</evidence>
<evidence type="ECO:0000259" key="12">
    <source>
        <dbReference type="PROSITE" id="PS52039"/>
    </source>
</evidence>
<name>A0A3P8LIJ9_9BACT</name>
<comment type="similarity">
    <text evidence="2">Belongs to the type IA topoisomerase family.</text>
</comment>
<dbReference type="SUPFAM" id="SSF56712">
    <property type="entry name" value="Prokaryotic type I DNA topoisomerase"/>
    <property type="match status" value="1"/>
</dbReference>
<dbReference type="PANTHER" id="PTHR42785:SF1">
    <property type="entry name" value="DNA TOPOISOMERASE"/>
    <property type="match status" value="1"/>
</dbReference>
<dbReference type="PANTHER" id="PTHR42785">
    <property type="entry name" value="DNA TOPOISOMERASE, TYPE IA, CORE"/>
    <property type="match status" value="1"/>
</dbReference>
<reference evidence="14 15" key="1">
    <citation type="submission" date="2018-12" db="EMBL/GenBank/DDBJ databases">
        <authorList>
            <consortium name="Pathogen Informatics"/>
        </authorList>
    </citation>
    <scope>NUCLEOTIDE SEQUENCE [LARGE SCALE GENOMIC DNA]</scope>
    <source>
        <strain evidence="14 15">NCTC10126</strain>
    </source>
</reference>
<evidence type="ECO:0000313" key="16">
    <source>
        <dbReference type="Proteomes" id="UP001058569"/>
    </source>
</evidence>
<dbReference type="InterPro" id="IPR006171">
    <property type="entry name" value="TOPRIM_dom"/>
</dbReference>
<evidence type="ECO:0000256" key="5">
    <source>
        <dbReference type="ARBA" id="ARBA00023125"/>
    </source>
</evidence>
<sequence>MPLSQAMKDMIGYYKEKEKSMKKSLILIEGSGKVKTTKSLLGNNYDVKATMGHFTNLADDGVDGIGFDENFNPIFVYSEDGKKHWHNAIKDIDNYENIYIASDPDREGEAIGWHIYQHLPRSVKNRAKRISYNEITKSAITNAINNPRDIDTNLVYAQFVRQLYDKDFGYKSSRVASKISNATSIGRVQSVVVKMLNDRDNEIKNSVPIYKNIIKSSVVDNERNELALSHINNLNDKEKVYFELYDKSKIAIYNNEFKDDYRRVKCLAINNLAQRTIKPDKPYITSKLLMDANKKFKFSPSKTTSILQYLYEQGYITYPRTDSMTINDNFKNELKDYTISNFGLGKTRNELVKYQNKESAQAGHECLRIAHLERNLNSNEYLMLNDEQKKIYKLIWDRTLIQFLNDAIKQDTEYLFINELSGYYYLGKTSRYVNKGFKEYLEKCGDINSSEESLLTFNFEVNKTYNLSKLGIEEYLTNPQPALYKESDILDILEKKEIGRPSTYSSYSKIVLDRKYATLNSKNQLELSQSGKELSKLIDLHFSNYINYDFTKNFEKQLDLVATNKTNWKELFKKLNFDIDRLVNSLKEKYSDKFKKEETLSPNHYCSKCNEARMIKVTSNGKTYVKCKNSIFDPKTKSWSGCNIEWIN</sequence>
<dbReference type="PROSITE" id="PS00396">
    <property type="entry name" value="TOPO_IA_1"/>
    <property type="match status" value="1"/>
</dbReference>
<dbReference type="SMART" id="SM00437">
    <property type="entry name" value="TOP1Ac"/>
    <property type="match status" value="1"/>
</dbReference>
<dbReference type="InterPro" id="IPR023406">
    <property type="entry name" value="Topo_IA_AS"/>
</dbReference>
<dbReference type="EMBL" id="UZVY01000001">
    <property type="protein sequence ID" value="VDR42312.1"/>
    <property type="molecule type" value="Genomic_DNA"/>
</dbReference>
<keyword evidence="4" id="KW-0799">Topoisomerase</keyword>
<organism evidence="14 15">
    <name type="scientific">Mycoplasmopsis caviae</name>
    <dbReference type="NCBI Taxonomy" id="55603"/>
    <lineage>
        <taxon>Bacteria</taxon>
        <taxon>Bacillati</taxon>
        <taxon>Mycoplasmatota</taxon>
        <taxon>Mycoplasmoidales</taxon>
        <taxon>Metamycoplasmataceae</taxon>
        <taxon>Mycoplasmopsis</taxon>
    </lineage>
</organism>
<evidence type="ECO:0000313" key="13">
    <source>
        <dbReference type="EMBL" id="UUD34833.1"/>
    </source>
</evidence>
<protein>
    <recommendedName>
        <fullName evidence="3">DNA topoisomerase</fullName>
        <ecNumber evidence="3">5.6.2.1</ecNumber>
    </recommendedName>
    <alternativeName>
        <fullName evidence="10">Omega-protein</fullName>
    </alternativeName>
    <alternativeName>
        <fullName evidence="9">Relaxing enzyme</fullName>
    </alternativeName>
    <alternativeName>
        <fullName evidence="7">Swivelase</fullName>
    </alternativeName>
    <alternativeName>
        <fullName evidence="8">Untwisting enzyme</fullName>
    </alternativeName>
</protein>
<dbReference type="Proteomes" id="UP001058569">
    <property type="component" value="Chromosome"/>
</dbReference>
<keyword evidence="5" id="KW-0238">DNA-binding</keyword>
<reference evidence="13" key="2">
    <citation type="submission" date="2022-07" db="EMBL/GenBank/DDBJ databases">
        <title>Complete genome of Mycoplasma caviae type strain G122.</title>
        <authorList>
            <person name="Spergser J."/>
        </authorList>
    </citation>
    <scope>NUCLEOTIDE SEQUENCE</scope>
    <source>
        <strain evidence="13">G122</strain>
    </source>
</reference>
<keyword evidence="6 14" id="KW-0413">Isomerase</keyword>
<dbReference type="InterPro" id="IPR013824">
    <property type="entry name" value="Topo_IA_cen_sub1"/>
</dbReference>
<evidence type="ECO:0000256" key="2">
    <source>
        <dbReference type="ARBA" id="ARBA00009446"/>
    </source>
</evidence>
<dbReference type="RefSeq" id="WP_126118507.1">
    <property type="nucleotide sequence ID" value="NZ_CP101806.1"/>
</dbReference>
<proteinExistence type="inferred from homology"/>
<dbReference type="InterPro" id="IPR023405">
    <property type="entry name" value="Topo_IA_core_domain"/>
</dbReference>
<dbReference type="EMBL" id="CP101806">
    <property type="protein sequence ID" value="UUD34833.1"/>
    <property type="molecule type" value="Genomic_DNA"/>
</dbReference>
<dbReference type="Pfam" id="PF01131">
    <property type="entry name" value="Topoisom_bac"/>
    <property type="match status" value="1"/>
</dbReference>
<dbReference type="SMART" id="SM00436">
    <property type="entry name" value="TOP1Bc"/>
    <property type="match status" value="1"/>
</dbReference>
<keyword evidence="16" id="KW-1185">Reference proteome</keyword>
<evidence type="ECO:0000256" key="3">
    <source>
        <dbReference type="ARBA" id="ARBA00012891"/>
    </source>
</evidence>
<dbReference type="GO" id="GO:0006265">
    <property type="term" value="P:DNA topological change"/>
    <property type="evidence" value="ECO:0007669"/>
    <property type="project" value="InterPro"/>
</dbReference>
<dbReference type="Gene3D" id="3.40.50.140">
    <property type="match status" value="1"/>
</dbReference>
<dbReference type="AlphaFoldDB" id="A0A3P8LIJ9"/>
<evidence type="ECO:0000256" key="6">
    <source>
        <dbReference type="ARBA" id="ARBA00023235"/>
    </source>
</evidence>
<evidence type="ECO:0000256" key="1">
    <source>
        <dbReference type="ARBA" id="ARBA00000213"/>
    </source>
</evidence>
<gene>
    <name evidence="14" type="primary">topA_2</name>
    <name evidence="14" type="ORF">NCTC10126_00832</name>
    <name evidence="13" type="ORF">NPA07_03350</name>
</gene>
<feature type="domain" description="Toprim" evidence="11">
    <location>
        <begin position="23"/>
        <end position="135"/>
    </location>
</feature>
<evidence type="ECO:0000256" key="7">
    <source>
        <dbReference type="ARBA" id="ARBA00030003"/>
    </source>
</evidence>
<dbReference type="Gene3D" id="1.10.290.10">
    <property type="entry name" value="Topoisomerase I, domain 4"/>
    <property type="match status" value="1"/>
</dbReference>
<dbReference type="Gene3D" id="1.10.460.10">
    <property type="entry name" value="Topoisomerase I, domain 2"/>
    <property type="match status" value="1"/>
</dbReference>
<dbReference type="SMART" id="SM00493">
    <property type="entry name" value="TOPRIM"/>
    <property type="match status" value="1"/>
</dbReference>
<dbReference type="InterPro" id="IPR003601">
    <property type="entry name" value="Topo_IA_2"/>
</dbReference>
<dbReference type="Proteomes" id="UP000280036">
    <property type="component" value="Unassembled WGS sequence"/>
</dbReference>
<evidence type="ECO:0000313" key="15">
    <source>
        <dbReference type="Proteomes" id="UP000280036"/>
    </source>
</evidence>
<accession>A0A3P8LIJ9</accession>
<dbReference type="Pfam" id="PF01751">
    <property type="entry name" value="Toprim"/>
    <property type="match status" value="1"/>
</dbReference>
<evidence type="ECO:0000259" key="11">
    <source>
        <dbReference type="PROSITE" id="PS50880"/>
    </source>
</evidence>
<dbReference type="PROSITE" id="PS50880">
    <property type="entry name" value="TOPRIM"/>
    <property type="match status" value="1"/>
</dbReference>
<comment type="catalytic activity">
    <reaction evidence="1">
        <text>ATP-independent breakage of single-stranded DNA, followed by passage and rejoining.</text>
        <dbReference type="EC" id="5.6.2.1"/>
    </reaction>
</comment>
<evidence type="ECO:0000256" key="10">
    <source>
        <dbReference type="ARBA" id="ARBA00032877"/>
    </source>
</evidence>
<evidence type="ECO:0000256" key="8">
    <source>
        <dbReference type="ARBA" id="ARBA00031985"/>
    </source>
</evidence>
<evidence type="ECO:0000256" key="4">
    <source>
        <dbReference type="ARBA" id="ARBA00023029"/>
    </source>
</evidence>
<dbReference type="PRINTS" id="PR00417">
    <property type="entry name" value="PRTPISMRASEI"/>
</dbReference>